<gene>
    <name evidence="2" type="ORF">G3574_03535</name>
</gene>
<evidence type="ECO:0000313" key="2">
    <source>
        <dbReference type="EMBL" id="NEX60142.1"/>
    </source>
</evidence>
<keyword evidence="1" id="KW-0732">Signal</keyword>
<comment type="caution">
    <text evidence="2">The sequence shown here is derived from an EMBL/GenBank/DDBJ whole genome shotgun (WGS) entry which is preliminary data.</text>
</comment>
<feature type="chain" id="PRO_5025494398" description="Lipoprotein" evidence="1">
    <location>
        <begin position="20"/>
        <end position="133"/>
    </location>
</feature>
<protein>
    <recommendedName>
        <fullName evidence="4">Lipoprotein</fullName>
    </recommendedName>
</protein>
<organism evidence="2 3">
    <name type="scientific">Noviherbaspirillum galbum</name>
    <dbReference type="NCBI Taxonomy" id="2709383"/>
    <lineage>
        <taxon>Bacteria</taxon>
        <taxon>Pseudomonadati</taxon>
        <taxon>Pseudomonadota</taxon>
        <taxon>Betaproteobacteria</taxon>
        <taxon>Burkholderiales</taxon>
        <taxon>Oxalobacteraceae</taxon>
        <taxon>Noviherbaspirillum</taxon>
    </lineage>
</organism>
<dbReference type="EMBL" id="JAAIVB010000011">
    <property type="protein sequence ID" value="NEX60142.1"/>
    <property type="molecule type" value="Genomic_DNA"/>
</dbReference>
<reference evidence="2 3" key="1">
    <citation type="submission" date="2020-02" db="EMBL/GenBank/DDBJ databases">
        <authorList>
            <person name="Kim M.K."/>
        </authorList>
    </citation>
    <scope>NUCLEOTIDE SEQUENCE [LARGE SCALE GENOMIC DNA]</scope>
    <source>
        <strain evidence="2 3">17J57-3</strain>
    </source>
</reference>
<dbReference type="RefSeq" id="WP_163960643.1">
    <property type="nucleotide sequence ID" value="NZ_JAAIVB010000011.1"/>
</dbReference>
<evidence type="ECO:0000313" key="3">
    <source>
        <dbReference type="Proteomes" id="UP000482155"/>
    </source>
</evidence>
<accession>A0A6B3SNU5</accession>
<name>A0A6B3SNU5_9BURK</name>
<sequence>MKKLTFLALGLLLAASLFGCGKSDVAQSAAAKSDATYPVHVPKPEDYIVQVIKLEARGATENDACWKATGNYNLARSTGVLRTYVGAGKCVCKKEGESLLCKRNAFIGATTTEPSGIPRNHDGSPMKFITEDE</sequence>
<dbReference type="PROSITE" id="PS51257">
    <property type="entry name" value="PROKAR_LIPOPROTEIN"/>
    <property type="match status" value="1"/>
</dbReference>
<dbReference type="Proteomes" id="UP000482155">
    <property type="component" value="Unassembled WGS sequence"/>
</dbReference>
<keyword evidence="3" id="KW-1185">Reference proteome</keyword>
<feature type="signal peptide" evidence="1">
    <location>
        <begin position="1"/>
        <end position="19"/>
    </location>
</feature>
<evidence type="ECO:0008006" key="4">
    <source>
        <dbReference type="Google" id="ProtNLM"/>
    </source>
</evidence>
<dbReference type="AlphaFoldDB" id="A0A6B3SNU5"/>
<proteinExistence type="predicted"/>
<evidence type="ECO:0000256" key="1">
    <source>
        <dbReference type="SAM" id="SignalP"/>
    </source>
</evidence>